<evidence type="ECO:0000256" key="1">
    <source>
        <dbReference type="SAM" id="MobiDB-lite"/>
    </source>
</evidence>
<organism evidence="2 3">
    <name type="scientific">Nocardia ninae NBRC 108245</name>
    <dbReference type="NCBI Taxonomy" id="1210091"/>
    <lineage>
        <taxon>Bacteria</taxon>
        <taxon>Bacillati</taxon>
        <taxon>Actinomycetota</taxon>
        <taxon>Actinomycetes</taxon>
        <taxon>Mycobacteriales</taxon>
        <taxon>Nocardiaceae</taxon>
        <taxon>Nocardia</taxon>
    </lineage>
</organism>
<gene>
    <name evidence="2" type="ORF">NN4_54370</name>
</gene>
<evidence type="ECO:0000313" key="2">
    <source>
        <dbReference type="EMBL" id="GEM40918.1"/>
    </source>
</evidence>
<dbReference type="RefSeq" id="WP_147137061.1">
    <property type="nucleotide sequence ID" value="NZ_BJXA01000043.1"/>
</dbReference>
<protein>
    <submittedName>
        <fullName evidence="2">Uncharacterized protein</fullName>
    </submittedName>
</protein>
<dbReference type="OrthoDB" id="4571670at2"/>
<dbReference type="AlphaFoldDB" id="A0A511MLA1"/>
<feature type="region of interest" description="Disordered" evidence="1">
    <location>
        <begin position="35"/>
        <end position="60"/>
    </location>
</feature>
<keyword evidence="3" id="KW-1185">Reference proteome</keyword>
<comment type="caution">
    <text evidence="2">The sequence shown here is derived from an EMBL/GenBank/DDBJ whole genome shotgun (WGS) entry which is preliminary data.</text>
</comment>
<name>A0A511MLA1_9NOCA</name>
<proteinExistence type="predicted"/>
<sequence>MKAKTRPKLLPHWEPLPGAFDVPDAPAASVWVLEQSDDAGAPDESTTRTGVDAPFTLNNR</sequence>
<reference evidence="2 3" key="1">
    <citation type="submission" date="2019-07" db="EMBL/GenBank/DDBJ databases">
        <title>Whole genome shotgun sequence of Nocardia ninae NBRC 108245.</title>
        <authorList>
            <person name="Hosoyama A."/>
            <person name="Uohara A."/>
            <person name="Ohji S."/>
            <person name="Ichikawa N."/>
        </authorList>
    </citation>
    <scope>NUCLEOTIDE SEQUENCE [LARGE SCALE GENOMIC DNA]</scope>
    <source>
        <strain evidence="2 3">NBRC 108245</strain>
    </source>
</reference>
<accession>A0A511MLA1</accession>
<evidence type="ECO:0000313" key="3">
    <source>
        <dbReference type="Proteomes" id="UP000321424"/>
    </source>
</evidence>
<dbReference type="Proteomes" id="UP000321424">
    <property type="component" value="Unassembled WGS sequence"/>
</dbReference>
<dbReference type="EMBL" id="BJXA01000043">
    <property type="protein sequence ID" value="GEM40918.1"/>
    <property type="molecule type" value="Genomic_DNA"/>
</dbReference>